<gene>
    <name evidence="1" type="ORF">SADUNF_Sadunf01G0167600</name>
</gene>
<sequence>MDWFSWLSKTGLEPSLVYEYGLALAHNELEEEDTAYFNHEFLQSMGISIAKHRLEILKLARKEKGESPHAMARVVVAIKRTKRCLAKYIRTWTRSEESAHVLFRRPGYGWRGTLLKRNKKLMESKQGRLLLTNGGFSSIPAISAGPTLDSFSSPVIYDINKDKFEGDGEGYWTTDVEEISQTGTQLGVKDFLFLATNGRVEAETFQEKRSPTCKLNEMVSPAFVFCSLTCKQKKALSAFTRSIVLGYQTDYYVVRHPDTLSDASVFSLTRLHKPLSLDHSNWQRRRDNVMTGN</sequence>
<dbReference type="Gene3D" id="1.10.150.50">
    <property type="entry name" value="Transcription Factor, Ets-1"/>
    <property type="match status" value="1"/>
</dbReference>
<dbReference type="Proteomes" id="UP000657918">
    <property type="component" value="Unassembled WGS sequence"/>
</dbReference>
<keyword evidence="2" id="KW-1185">Reference proteome</keyword>
<dbReference type="OrthoDB" id="1887912at2759"/>
<reference evidence="1 2" key="1">
    <citation type="submission" date="2020-10" db="EMBL/GenBank/DDBJ databases">
        <title>Plant Genome Project.</title>
        <authorList>
            <person name="Zhang R.-G."/>
        </authorList>
    </citation>
    <scope>NUCLEOTIDE SEQUENCE [LARGE SCALE GENOMIC DNA]</scope>
    <source>
        <strain evidence="1">FAFU-HL-1</strain>
        <tissue evidence="1">Leaf</tissue>
    </source>
</reference>
<dbReference type="PANTHER" id="PTHR33915">
    <property type="entry name" value="OSJNBA0033G05.11 PROTEIN"/>
    <property type="match status" value="1"/>
</dbReference>
<evidence type="ECO:0008006" key="3">
    <source>
        <dbReference type="Google" id="ProtNLM"/>
    </source>
</evidence>
<dbReference type="CDD" id="cd09487">
    <property type="entry name" value="SAM_superfamily"/>
    <property type="match status" value="1"/>
</dbReference>
<dbReference type="PANTHER" id="PTHR33915:SF1">
    <property type="entry name" value="OS04G0644100 PROTEIN"/>
    <property type="match status" value="1"/>
</dbReference>
<dbReference type="AlphaFoldDB" id="A0A835TN58"/>
<name>A0A835TN58_9ROSI</name>
<dbReference type="InterPro" id="IPR013761">
    <property type="entry name" value="SAM/pointed_sf"/>
</dbReference>
<dbReference type="EMBL" id="JADGMS010000001">
    <property type="protein sequence ID" value="KAF9690167.1"/>
    <property type="molecule type" value="Genomic_DNA"/>
</dbReference>
<organism evidence="1 2">
    <name type="scientific">Salix dunnii</name>
    <dbReference type="NCBI Taxonomy" id="1413687"/>
    <lineage>
        <taxon>Eukaryota</taxon>
        <taxon>Viridiplantae</taxon>
        <taxon>Streptophyta</taxon>
        <taxon>Embryophyta</taxon>
        <taxon>Tracheophyta</taxon>
        <taxon>Spermatophyta</taxon>
        <taxon>Magnoliopsida</taxon>
        <taxon>eudicotyledons</taxon>
        <taxon>Gunneridae</taxon>
        <taxon>Pentapetalae</taxon>
        <taxon>rosids</taxon>
        <taxon>fabids</taxon>
        <taxon>Malpighiales</taxon>
        <taxon>Salicaceae</taxon>
        <taxon>Saliceae</taxon>
        <taxon>Salix</taxon>
    </lineage>
</organism>
<evidence type="ECO:0000313" key="1">
    <source>
        <dbReference type="EMBL" id="KAF9690167.1"/>
    </source>
</evidence>
<protein>
    <recommendedName>
        <fullName evidence="3">SAM domain-containing protein</fullName>
    </recommendedName>
</protein>
<evidence type="ECO:0000313" key="2">
    <source>
        <dbReference type="Proteomes" id="UP000657918"/>
    </source>
</evidence>
<comment type="caution">
    <text evidence="1">The sequence shown here is derived from an EMBL/GenBank/DDBJ whole genome shotgun (WGS) entry which is preliminary data.</text>
</comment>
<accession>A0A835TN58</accession>
<proteinExistence type="predicted"/>
<dbReference type="SUPFAM" id="SSF47769">
    <property type="entry name" value="SAM/Pointed domain"/>
    <property type="match status" value="1"/>
</dbReference>